<dbReference type="Proteomes" id="UP000018126">
    <property type="component" value="Unassembled WGS sequence"/>
</dbReference>
<gene>
    <name evidence="2" type="ORF">T233_00234</name>
</gene>
<feature type="transmembrane region" description="Helical" evidence="1">
    <location>
        <begin position="6"/>
        <end position="26"/>
    </location>
</feature>
<dbReference type="RefSeq" id="WP_023605591.1">
    <property type="nucleotide sequence ID" value="NZ_AYSH01000003.1"/>
</dbReference>
<proteinExistence type="predicted"/>
<reference evidence="2 3" key="1">
    <citation type="journal article" date="2013" name="Genome Announc.">
        <title>High-Quality Draft Genome Sequence of Vagococcus lutrae Strain LBD1, Isolated from the Largemouth Bass Micropterus salmoides.</title>
        <authorList>
            <person name="Lebreton F."/>
            <person name="Valentino M.D."/>
            <person name="Duncan L.B."/>
            <person name="Zeng Q."/>
            <person name="Manson McGuire A."/>
            <person name="Earl A.M."/>
            <person name="Gilmore M.S."/>
        </authorList>
    </citation>
    <scope>NUCLEOTIDE SEQUENCE [LARGE SCALE GENOMIC DNA]</scope>
    <source>
        <strain evidence="2 3">LBD1</strain>
    </source>
</reference>
<comment type="caution">
    <text evidence="2">The sequence shown here is derived from an EMBL/GenBank/DDBJ whole genome shotgun (WGS) entry which is preliminary data.</text>
</comment>
<evidence type="ECO:0000313" key="2">
    <source>
        <dbReference type="EMBL" id="EST90696.1"/>
    </source>
</evidence>
<keyword evidence="1" id="KW-0472">Membrane</keyword>
<keyword evidence="1" id="KW-0812">Transmembrane</keyword>
<name>V6Q634_9ENTE</name>
<accession>V6Q634</accession>
<protein>
    <submittedName>
        <fullName evidence="2">Uncharacterized protein</fullName>
    </submittedName>
</protein>
<keyword evidence="1" id="KW-1133">Transmembrane helix</keyword>
<organism evidence="2 3">
    <name type="scientific">Vagococcus lutrae LBD1</name>
    <dbReference type="NCBI Taxonomy" id="1408226"/>
    <lineage>
        <taxon>Bacteria</taxon>
        <taxon>Bacillati</taxon>
        <taxon>Bacillota</taxon>
        <taxon>Bacilli</taxon>
        <taxon>Lactobacillales</taxon>
        <taxon>Enterococcaceae</taxon>
        <taxon>Vagococcus</taxon>
    </lineage>
</organism>
<dbReference type="EMBL" id="AYSH01000003">
    <property type="protein sequence ID" value="EST90696.1"/>
    <property type="molecule type" value="Genomic_DNA"/>
</dbReference>
<keyword evidence="3" id="KW-1185">Reference proteome</keyword>
<dbReference type="eggNOG" id="ENOG5033NE3">
    <property type="taxonomic scope" value="Bacteria"/>
</dbReference>
<evidence type="ECO:0000256" key="1">
    <source>
        <dbReference type="SAM" id="Phobius"/>
    </source>
</evidence>
<dbReference type="AlphaFoldDB" id="V6Q634"/>
<evidence type="ECO:0000313" key="3">
    <source>
        <dbReference type="Proteomes" id="UP000018126"/>
    </source>
</evidence>
<dbReference type="STRING" id="1408226.T233_00234"/>
<sequence length="169" mass="20144">MAGFIGVLLGALIAIIGMRFTFNTMMKEFDRREIMKEKMREIDALNLLNHKIQEILQKRDVLLKNAIRDVPDYQVLSDLDNVMITIDDFIYLQSFCAQNHYYLPTFMVEEFFSKISHRKVVMDPEQIRKVGAYTYKGGRLVLEEFSDQLMQMINDRKIELRQYTKRRYI</sequence>